<evidence type="ECO:0000313" key="1">
    <source>
        <dbReference type="EMBL" id="KAJ3558572.1"/>
    </source>
</evidence>
<protein>
    <submittedName>
        <fullName evidence="1">Uncharacterized protein</fullName>
    </submittedName>
</protein>
<organism evidence="1 2">
    <name type="scientific">Phlebia brevispora</name>
    <dbReference type="NCBI Taxonomy" id="194682"/>
    <lineage>
        <taxon>Eukaryota</taxon>
        <taxon>Fungi</taxon>
        <taxon>Dikarya</taxon>
        <taxon>Basidiomycota</taxon>
        <taxon>Agaricomycotina</taxon>
        <taxon>Agaricomycetes</taxon>
        <taxon>Polyporales</taxon>
        <taxon>Meruliaceae</taxon>
        <taxon>Phlebia</taxon>
    </lineage>
</organism>
<dbReference type="EMBL" id="JANHOG010000080">
    <property type="protein sequence ID" value="KAJ3558572.1"/>
    <property type="molecule type" value="Genomic_DNA"/>
</dbReference>
<evidence type="ECO:0000313" key="2">
    <source>
        <dbReference type="Proteomes" id="UP001148662"/>
    </source>
</evidence>
<gene>
    <name evidence="1" type="ORF">NM688_g846</name>
</gene>
<dbReference type="Proteomes" id="UP001148662">
    <property type="component" value="Unassembled WGS sequence"/>
</dbReference>
<name>A0ACC1TD18_9APHY</name>
<sequence length="2413" mass="272841">MTHNLPPVDYMSQGRTVVRAGRRPMSLGSLYALQGDARAPEVLGQHCYVVIGVQEFQARGGHCHLLSAGETSPVPRRRMCGALTSYLWRRFTALERPLSGTLQRRYWRGLYSYHKHRLSPTFALLVIVGCSGMTKFDILAKGLVSTVPDRNTRRVDRKNFMFAVKRACSLNRALPFVGMRSACLLRNAPWADHVPSIRGRGLNCGGGLRRPLPYLFVATFEIVSGTLDGLCDGDVLHVLRRARAEDDVPAGLSTVLARILLRYIYQYLPRAVLEAAARAHHIALGRNRSVTLLDRLIETHQCGVDCAVDAWILKRPLFSAQNPFRIFSSPITMPAQTIAVAADPPNTGKMQRIRFLDPVVAPVNAPVPFKVGADTQRSAGRRKGLERGKMRFVSPILGEEATAELDGASEQFRKGRADYSTFSDRDGGHGADGVSTTPKDVVDVDDLLHDEPFPPRKPSISLLADIARGWVEDCQESVLAEAPCAVCAQLVLEVEREVMDLQHESFDILREHEQDVVSWRCGVANERTILCQSAVDSTKNIAYVCKKCYNALYKQFVMPRCALANGLWLGPVPEELSELTMIEKCMVARYRHNVCVVTLDNGARKLAANAVVFSQPVAKFCRVLPPSRDELSEVLIVIFTGSCVPTDEEWKRTPLLISKRRVLRALHWLRDHHPSYNDLVISYENLNSYPESEPPVAWYHRPVSDGVPAASLSVAESSEDRGVDDGPCPFAVHGVCVEQITEMGAKARKLLAAQHLLDKGRLLAYGHASHPESIYHNPELYPGMFPWLYPYGYGGFENSRISVGIARRTHIKWCMNYYDRRFQVDEYFPFLVFNQEQIRACSRGGFVLTERRNYGPSVEKILEVDLDILAELVERGKRDGFVRSENEDEKRCWQLLSVIEHVAGHVAWSGTRRKYQRDDIRSMIIMYGVPIFFITFAPSESKNPLCLFLCGEAIDLTDYLPMQSTDKERLTTVVRNPVACAKFFDLMVRLFLKHVLRVDNDGDGLFGKTQAYYGTVEQQGRTTLHLHLLLWIKGSYSPQEIRDRALDNNSTFAGEILQWLEACHQGEFSTGSQGELEQRLLDKGRPRPKQRPKPWWPNPSTALPEPPPENASESDLEEWMQKVIAITDEILCVTNVHLKEHSKGCLRPPDFICRGRFPRLPLYPYSFVEPETGALRLKKSESWVNTFNILLTYLMRCNTDVTSLLSGTQVRAVIAYVTDYVTKMSLKSHVVFEAIHTVLSNNADIISSTANRTEAARRLVVKVVNALTAQQESGGPMVCADLLGLPDHYTGCNFRVCYWYSYVQRVLDTWAESSEPNSGLHSRDNVQLSSRDGEIVGYCKVDDYILRPNKLRFMCLFDYLRRTDVVKINDSIQRALEKTDDDVDDRPMEGEDSVSSDDESEDIDDHESTTRDHTQRYFRFRTGHPKCNTHVVKLLKPEQFVVPKIVGVMLPRRDGTDREAYCRAMLMFFKRSGWRSGAELKDESESWEDAFDSYDFLERHKRIMKNMNVLYECKDSRDDYAADRRAGIRRGSLPDFLSDDILNDLDQARHDDLILNEMVGSEYVHADQEHEYEGRTTAKHRRDAEMMGDYLQELDAQGRHLFPRNVEAANWLEIAPRSPFLWKDILSSARDELVRSRSEGNHLPQDQSHASRFVFTEGQVRLVTEDQYERYERGEPLEKAIDTESPVHIESIASRFQLNREQRRAFAIVAVHLSRRIRQPLRMYLGGMAGTGKSRVIHALTLFLEERKEGYRFALAAPTGAAACLIGGSTYHTLLSIHPSGHISLRQLSQVRDKISPVDTLFIDEVSMVGCKAMYEISAQLCNAFNLPLDSFAGRNMIFAGDFCQLPPAGGESALYSSRICLQTESTARAPQKNALGRSLWHTFTTVVILRDNMRQIGLSEEDMRFRTALENLRYGRCTSEDITLFRSRVVGLEPGRPHIGMPEFRDQSIVVAWNSHRDAINELSVHRFAAERNLTLHRFYSRDKVKPSSMPESMRQAMLLVQREYSARSTYAAMVHNLQEKLWELPPAATDHVPGVLQLCVGLPVLLKQNEATELGATNGAEAFVESWDAEMMSCGKERLLTVFVRLANPVRDIELPGLPLNVVPVVSCADDITCSMTNDNPLGVTREQVQLLPNFAMTDYSVQGRTRQFNPVDLRNCRGHQSIYTCLSRSSTLQGTLILHDFDERRIVDGASLDLRRELRELEILNDITLRKYEGTLPASVQGSDRSALVASYQGVFGIRHVPNGVHEALQWHFAPAVELRPPVAPTTWKVVQKQKESEDKSKKRRRNKKSTARSGEGKRRKKASTQGRPANGATSSVVHAGLLWDSQNWSCAYDSVLTVLWNTYAELGPWWYTGQRGNDISSMVVDLFARVATGEETLAHVRDLCVTWRHNANRFSALDLDLCLQPSTLW</sequence>
<proteinExistence type="predicted"/>
<accession>A0ACC1TD18</accession>
<keyword evidence="2" id="KW-1185">Reference proteome</keyword>
<comment type="caution">
    <text evidence="1">The sequence shown here is derived from an EMBL/GenBank/DDBJ whole genome shotgun (WGS) entry which is preliminary data.</text>
</comment>
<reference evidence="1" key="1">
    <citation type="submission" date="2022-07" db="EMBL/GenBank/DDBJ databases">
        <title>Genome Sequence of Phlebia brevispora.</title>
        <authorList>
            <person name="Buettner E."/>
        </authorList>
    </citation>
    <scope>NUCLEOTIDE SEQUENCE</scope>
    <source>
        <strain evidence="1">MPL23</strain>
    </source>
</reference>